<name>A0A813KU17_POLGL</name>
<proteinExistence type="predicted"/>
<gene>
    <name evidence="1" type="ORF">PGLA2088_LOCUS36702</name>
</gene>
<evidence type="ECO:0008006" key="3">
    <source>
        <dbReference type="Google" id="ProtNLM"/>
    </source>
</evidence>
<evidence type="ECO:0000313" key="1">
    <source>
        <dbReference type="EMBL" id="CAE8711852.1"/>
    </source>
</evidence>
<dbReference type="Proteomes" id="UP000626109">
    <property type="component" value="Unassembled WGS sequence"/>
</dbReference>
<dbReference type="SUPFAM" id="SSF63829">
    <property type="entry name" value="Calcium-dependent phosphotriesterase"/>
    <property type="match status" value="1"/>
</dbReference>
<organism evidence="1 2">
    <name type="scientific">Polarella glacialis</name>
    <name type="common">Dinoflagellate</name>
    <dbReference type="NCBI Taxonomy" id="89957"/>
    <lineage>
        <taxon>Eukaryota</taxon>
        <taxon>Sar</taxon>
        <taxon>Alveolata</taxon>
        <taxon>Dinophyceae</taxon>
        <taxon>Suessiales</taxon>
        <taxon>Suessiaceae</taxon>
        <taxon>Polarella</taxon>
    </lineage>
</organism>
<comment type="caution">
    <text evidence="1">The sequence shown here is derived from an EMBL/GenBank/DDBJ whole genome shotgun (WGS) entry which is preliminary data.</text>
</comment>
<dbReference type="InterPro" id="IPR015943">
    <property type="entry name" value="WD40/YVTN_repeat-like_dom_sf"/>
</dbReference>
<dbReference type="Gene3D" id="2.130.10.10">
    <property type="entry name" value="YVTN repeat-like/Quinoprotein amine dehydrogenase"/>
    <property type="match status" value="1"/>
</dbReference>
<evidence type="ECO:0000313" key="2">
    <source>
        <dbReference type="Proteomes" id="UP000626109"/>
    </source>
</evidence>
<sequence>MVRAGADDPQARLFHLSLPARQVRGWWGGLRAPGGLICCPPDGAGVILVVEPLAGPRPHVSAIPCPAGSQGSDSRWTRGAMGPDGRLYCGAFDGTTALIVDPEERRAWEVGDLPLGRGKWSDPAAAGDGRLYCAPFCANSVLTMDPSSEAAFCFDDLGTITGAAAGGNAGALWTRGVLGVDGRLYCAPLSAPAVLVIDPAGPSTKALGSLGNDQGKWNEGVAGLDGCIYCSPDGETSVLKINPLTEVVERLGQLPEGRRKWTKGVLAPNGRIFCAPLCAETVLVINPARSEVVELCIPTPSGDGSKPKPMGPGRFKWTAGVVGPDGNIYCAPLCAPNVLVIDPRAGACSVLGELGDGKFKWNEGSLGLDGRIYCSPAMSRESGLLVIEPTGGFAWTRERHRYFPPGFKRVVLLLLLIRRRGRQVGAWGSLPDEVLIGRIIPCLHRYWFDIEETAIVSGAPNAL</sequence>
<protein>
    <recommendedName>
        <fullName evidence="3">SMP-30/Gluconolactonase/LRE-like region domain-containing protein</fullName>
    </recommendedName>
</protein>
<accession>A0A813KU17</accession>
<dbReference type="EMBL" id="CAJNNW010032229">
    <property type="protein sequence ID" value="CAE8711852.1"/>
    <property type="molecule type" value="Genomic_DNA"/>
</dbReference>
<reference evidence="1" key="1">
    <citation type="submission" date="2021-02" db="EMBL/GenBank/DDBJ databases">
        <authorList>
            <person name="Dougan E. K."/>
            <person name="Rhodes N."/>
            <person name="Thang M."/>
            <person name="Chan C."/>
        </authorList>
    </citation>
    <scope>NUCLEOTIDE SEQUENCE</scope>
</reference>
<dbReference type="AlphaFoldDB" id="A0A813KU17"/>